<evidence type="ECO:0000256" key="4">
    <source>
        <dbReference type="ARBA" id="ARBA00022490"/>
    </source>
</evidence>
<comment type="cofactor">
    <cofactor evidence="10">
        <name>Fe cation</name>
        <dbReference type="ChEBI" id="CHEBI:24875"/>
    </cofactor>
    <text evidence="10">Binds 1 Fe cation per subunit.</text>
</comment>
<dbReference type="InterPro" id="IPR001024">
    <property type="entry name" value="PLAT/LH2_dom"/>
</dbReference>
<keyword evidence="4" id="KW-0963">Cytoplasm</keyword>
<dbReference type="AlphaFoldDB" id="A0A5F8GHT3"/>
<dbReference type="GO" id="GO:0016165">
    <property type="term" value="F:linoleate 13S-lipoxygenase activity"/>
    <property type="evidence" value="ECO:0000318"/>
    <property type="project" value="GO_Central"/>
</dbReference>
<dbReference type="PANTHER" id="PTHR11771">
    <property type="entry name" value="LIPOXYGENASE"/>
    <property type="match status" value="1"/>
</dbReference>
<evidence type="ECO:0000256" key="12">
    <source>
        <dbReference type="PIRSR" id="PIRSR601885-3"/>
    </source>
</evidence>
<dbReference type="PRINTS" id="PR00467">
    <property type="entry name" value="MAMLPOXGNASE"/>
</dbReference>
<dbReference type="GO" id="GO:0005506">
    <property type="term" value="F:iron ion binding"/>
    <property type="evidence" value="ECO:0007669"/>
    <property type="project" value="InterPro"/>
</dbReference>
<dbReference type="OMA" id="KEHVICA"/>
<proteinExistence type="inferred from homology"/>
<dbReference type="Gene3D" id="2.60.60.20">
    <property type="entry name" value="PLAT/LH2 domain"/>
    <property type="match status" value="1"/>
</dbReference>
<dbReference type="Pfam" id="PF01477">
    <property type="entry name" value="PLAT"/>
    <property type="match status" value="1"/>
</dbReference>
<dbReference type="GO" id="GO:0019372">
    <property type="term" value="P:lipoxygenase pathway"/>
    <property type="evidence" value="ECO:0000318"/>
    <property type="project" value="GO_Central"/>
</dbReference>
<accession>A0A5F8GHT3</accession>
<dbReference type="GO" id="GO:0034440">
    <property type="term" value="P:lipid oxidation"/>
    <property type="evidence" value="ECO:0000318"/>
    <property type="project" value="GO_Central"/>
</dbReference>
<dbReference type="InterPro" id="IPR013819">
    <property type="entry name" value="LipOase_C"/>
</dbReference>
<evidence type="ECO:0000256" key="9">
    <source>
        <dbReference type="ARBA" id="ARBA00023098"/>
    </source>
</evidence>
<evidence type="ECO:0000256" key="2">
    <source>
        <dbReference type="ARBA" id="ARBA00005189"/>
    </source>
</evidence>
<feature type="binding site" evidence="11">
    <location>
        <position position="75"/>
    </location>
    <ligand>
        <name>Ca(2+)</name>
        <dbReference type="ChEBI" id="CHEBI:29108"/>
        <label>1</label>
    </ligand>
</feature>
<evidence type="ECO:0000256" key="7">
    <source>
        <dbReference type="ARBA" id="ARBA00023002"/>
    </source>
</evidence>
<reference evidence="16" key="3">
    <citation type="submission" date="2025-09" db="UniProtKB">
        <authorList>
            <consortium name="Ensembl"/>
        </authorList>
    </citation>
    <scope>IDENTIFICATION</scope>
</reference>
<dbReference type="GO" id="GO:0050473">
    <property type="term" value="F:arachidonate 15-lipoxygenase activity"/>
    <property type="evidence" value="ECO:0000318"/>
    <property type="project" value="GO_Central"/>
</dbReference>
<dbReference type="GeneTree" id="ENSGT00940000155191"/>
<keyword evidence="6" id="KW-0223">Dioxygenase</keyword>
<evidence type="ECO:0000256" key="3">
    <source>
        <dbReference type="ARBA" id="ARBA00009419"/>
    </source>
</evidence>
<dbReference type="Pfam" id="PF00305">
    <property type="entry name" value="Lipoxygenase"/>
    <property type="match status" value="1"/>
</dbReference>
<name>A0A5F8GHT3_MONDO</name>
<sequence>MGHYRVLLDTGNFAFAGTDNQVQLWLVGQHAEAKLGLWLRPAGGQMEDFEVDLKEDLGPLLFVKLQKIHLLLKDAWFCNHITVWVSEKNMEEEEEILFPCYRWVQGDGIICLPVATAWMMGKDVQHLFQKHREEELEERRRLYRWATSIKGIPLSVDATSEKDLPLDMRFHEEKKIDFNGAVTAGLMEMTLKRVGTLLSSWNSLEDFDQIFWGHKSTLARRVRKSWKDDDFFGYQFLNGANPTMLRRSTSLPTRLVIPPGAEELQIQLERKLQEGCLFEADFSLLDGIQPNLIQGERQYLAAPLVMFKMEPDGKLLPMAIQLQPPCSGSPVPPLFLPSDPSLTWLLAKAWVKNSDFQLHELQAHLLKTHLVAEVFAVATMRCLSGMHPIFKLLVPHFRYTMEINTRARTSLISEGGFFDQVMNTGGGGHLDVLCRATACLTYRSLCPRDDLADRGLLGIPSALYANDSLRLWEIISRYVQGIVHLHYSGDKVVQSDLELQAWCREITEIGLCGAQAQGFPASFQSRADLCHFLTMCIFTCSAQHSAINQGQEDWYAWVPNAPGTMRQPPPTTKDVTLGMVMATLPNVYQASLHMAVVWLLSRIQPNRVLLGYHKEEYFSGPEPKAILCHFQEDLYTLEREIMARNEGLDLPYEYLQPSRIENSITI</sequence>
<dbReference type="InterPro" id="IPR020834">
    <property type="entry name" value="LipOase_CS"/>
</dbReference>
<dbReference type="InParanoid" id="A0A5F8GHT3"/>
<dbReference type="InterPro" id="IPR036392">
    <property type="entry name" value="PLAT/LH2_dom_sf"/>
</dbReference>
<keyword evidence="8 10" id="KW-0408">Iron</keyword>
<dbReference type="InterPro" id="IPR036226">
    <property type="entry name" value="LipOase_C_sf"/>
</dbReference>
<dbReference type="PROSITE" id="PS51393">
    <property type="entry name" value="LIPOXYGENASE_3"/>
    <property type="match status" value="1"/>
</dbReference>
<protein>
    <submittedName>
        <fullName evidence="16">Arachidonate 12-lipoxygenase, 12S-type-like</fullName>
    </submittedName>
</protein>
<keyword evidence="7" id="KW-0560">Oxidoreductase</keyword>
<feature type="binding site" evidence="11">
    <location>
        <position position="17"/>
    </location>
    <ligand>
        <name>Ca(2+)</name>
        <dbReference type="ChEBI" id="CHEBI:29108"/>
        <label>1</label>
    </ligand>
</feature>
<feature type="binding site" evidence="10">
    <location>
        <position position="364"/>
    </location>
    <ligand>
        <name>Fe cation</name>
        <dbReference type="ChEBI" id="CHEBI:24875"/>
        <note>catalytic</note>
    </ligand>
</feature>
<dbReference type="FunFam" id="1.20.245.10:FF:000001">
    <property type="entry name" value="Arachidonate 5-lipoxygenase a"/>
    <property type="match status" value="1"/>
</dbReference>
<feature type="domain" description="PLAT" evidence="14">
    <location>
        <begin position="2"/>
        <end position="118"/>
    </location>
</feature>
<dbReference type="GO" id="GO:0019369">
    <property type="term" value="P:arachidonate metabolic process"/>
    <property type="evidence" value="ECO:0000318"/>
    <property type="project" value="GO_Central"/>
</dbReference>
<dbReference type="GO" id="GO:0005886">
    <property type="term" value="C:plasma membrane"/>
    <property type="evidence" value="ECO:0000318"/>
    <property type="project" value="GO_Central"/>
</dbReference>
<dbReference type="Bgee" id="ENSMODG00000037675">
    <property type="expression patterns" value="Expressed in adult mammalian kidney and 3 other cell types or tissues"/>
</dbReference>
<evidence type="ECO:0000259" key="15">
    <source>
        <dbReference type="PROSITE" id="PS51393"/>
    </source>
</evidence>
<dbReference type="KEGG" id="mdo:100015867"/>
<feature type="binding site" evidence="11">
    <location>
        <position position="74"/>
    </location>
    <ligand>
        <name>Ca(2+)</name>
        <dbReference type="ChEBI" id="CHEBI:29108"/>
        <label>1</label>
    </ligand>
</feature>
<dbReference type="PROSITE" id="PS50095">
    <property type="entry name" value="PLAT"/>
    <property type="match status" value="1"/>
</dbReference>
<reference evidence="16 17" key="1">
    <citation type="journal article" date="2007" name="Nature">
        <title>Genome of the marsupial Monodelphis domestica reveals innovation in non-coding sequences.</title>
        <authorList>
            <person name="Mikkelsen T.S."/>
            <person name="Wakefield M.J."/>
            <person name="Aken B."/>
            <person name="Amemiya C.T."/>
            <person name="Chang J.L."/>
            <person name="Duke S."/>
            <person name="Garber M."/>
            <person name="Gentles A.J."/>
            <person name="Goodstadt L."/>
            <person name="Heger A."/>
            <person name="Jurka J."/>
            <person name="Kamal M."/>
            <person name="Mauceli E."/>
            <person name="Searle S.M."/>
            <person name="Sharpe T."/>
            <person name="Baker M.L."/>
            <person name="Batzer M.A."/>
            <person name="Benos P.V."/>
            <person name="Belov K."/>
            <person name="Clamp M."/>
            <person name="Cook A."/>
            <person name="Cuff J."/>
            <person name="Das R."/>
            <person name="Davidow L."/>
            <person name="Deakin J.E."/>
            <person name="Fazzari M.J."/>
            <person name="Glass J.L."/>
            <person name="Grabherr M."/>
            <person name="Greally J.M."/>
            <person name="Gu W."/>
            <person name="Hore T.A."/>
            <person name="Huttley G.A."/>
            <person name="Kleber M."/>
            <person name="Jirtle R.L."/>
            <person name="Koina E."/>
            <person name="Lee J.T."/>
            <person name="Mahony S."/>
            <person name="Marra M.A."/>
            <person name="Miller R.D."/>
            <person name="Nicholls R.D."/>
            <person name="Oda M."/>
            <person name="Papenfuss A.T."/>
            <person name="Parra Z.E."/>
            <person name="Pollock D.D."/>
            <person name="Ray D.A."/>
            <person name="Schein J.E."/>
            <person name="Speed T.P."/>
            <person name="Thompson K."/>
            <person name="VandeBerg J.L."/>
            <person name="Wade C.M."/>
            <person name="Walker J.A."/>
            <person name="Waters P.D."/>
            <person name="Webber C."/>
            <person name="Weidman J.R."/>
            <person name="Xie X."/>
            <person name="Zody M.C."/>
            <person name="Baldwin J."/>
            <person name="Abdouelleil A."/>
            <person name="Abdulkadir J."/>
            <person name="Abebe A."/>
            <person name="Abera B."/>
            <person name="Abreu J."/>
            <person name="Acer S.C."/>
            <person name="Aftuck L."/>
            <person name="Alexander A."/>
            <person name="An P."/>
            <person name="Anderson E."/>
            <person name="Anderson S."/>
            <person name="Arachi H."/>
            <person name="Azer M."/>
            <person name="Bachantsang P."/>
            <person name="Barry A."/>
            <person name="Bayul T."/>
            <person name="Berlin A."/>
            <person name="Bessette D."/>
            <person name="Bloom T."/>
            <person name="Bloom T."/>
            <person name="Boguslavskiy L."/>
            <person name="Bonnet C."/>
            <person name="Boukhgalter B."/>
            <person name="Bourzgui I."/>
            <person name="Brown A."/>
            <person name="Cahill P."/>
            <person name="Channer S."/>
            <person name="Cheshatsang Y."/>
            <person name="Chuda L."/>
            <person name="Citroen M."/>
            <person name="Collymore A."/>
            <person name="Cooke P."/>
            <person name="Costello M."/>
            <person name="D'Aco K."/>
            <person name="Daza R."/>
            <person name="De Haan G."/>
            <person name="DeGray S."/>
            <person name="DeMaso C."/>
            <person name="Dhargay N."/>
            <person name="Dooley K."/>
            <person name="Dooley E."/>
            <person name="Doricent M."/>
            <person name="Dorje P."/>
            <person name="Dorjee K."/>
            <person name="Dupes A."/>
            <person name="Elong R."/>
            <person name="Falk J."/>
            <person name="Farina A."/>
            <person name="Faro S."/>
            <person name="Ferguson D."/>
            <person name="Fisher S."/>
            <person name="Foley C.D."/>
            <person name="Franke A."/>
            <person name="Friedrich D."/>
            <person name="Gadbois L."/>
            <person name="Gearin G."/>
            <person name="Gearin C.R."/>
            <person name="Giannoukos G."/>
            <person name="Goode T."/>
            <person name="Graham J."/>
            <person name="Grandbois E."/>
            <person name="Grewal S."/>
            <person name="Gyaltsen K."/>
            <person name="Hafez N."/>
            <person name="Hagos B."/>
            <person name="Hall J."/>
            <person name="Henson C."/>
            <person name="Hollinger A."/>
            <person name="Honan T."/>
            <person name="Huard M.D."/>
            <person name="Hughes L."/>
            <person name="Hurhula B."/>
            <person name="Husby M.E."/>
            <person name="Kamat A."/>
            <person name="Kanga B."/>
            <person name="Kashin S."/>
            <person name="Khazanovich D."/>
            <person name="Kisner P."/>
            <person name="Lance K."/>
            <person name="Lara M."/>
            <person name="Lee W."/>
            <person name="Lennon N."/>
            <person name="Letendre F."/>
            <person name="LeVine R."/>
            <person name="Lipovsky A."/>
            <person name="Liu X."/>
            <person name="Liu J."/>
            <person name="Liu S."/>
            <person name="Lokyitsang T."/>
            <person name="Lokyitsang Y."/>
            <person name="Lubonja R."/>
            <person name="Lui A."/>
            <person name="MacDonald P."/>
            <person name="Magnisalis V."/>
            <person name="Maru K."/>
            <person name="Matthews C."/>
            <person name="McCusker W."/>
            <person name="McDonough S."/>
            <person name="Mehta T."/>
            <person name="Meldrim J."/>
            <person name="Meneus L."/>
            <person name="Mihai O."/>
            <person name="Mihalev A."/>
            <person name="Mihova T."/>
            <person name="Mittelman R."/>
            <person name="Mlenga V."/>
            <person name="Montmayeur A."/>
            <person name="Mulrain L."/>
            <person name="Navidi A."/>
            <person name="Naylor J."/>
            <person name="Negash T."/>
            <person name="Nguyen T."/>
            <person name="Nguyen N."/>
            <person name="Nicol R."/>
            <person name="Norbu C."/>
            <person name="Norbu N."/>
            <person name="Novod N."/>
            <person name="O'Neill B."/>
            <person name="Osman S."/>
            <person name="Markiewicz E."/>
            <person name="Oyono O.L."/>
            <person name="Patti C."/>
            <person name="Phunkhang P."/>
            <person name="Pierre F."/>
            <person name="Priest M."/>
            <person name="Raghuraman S."/>
            <person name="Rege F."/>
            <person name="Reyes R."/>
            <person name="Rise C."/>
            <person name="Rogov P."/>
            <person name="Ross K."/>
            <person name="Ryan E."/>
            <person name="Settipalli S."/>
            <person name="Shea T."/>
            <person name="Sherpa N."/>
            <person name="Shi L."/>
            <person name="Shih D."/>
            <person name="Sparrow T."/>
            <person name="Spaulding J."/>
            <person name="Stalker J."/>
            <person name="Stange-Thomann N."/>
            <person name="Stavropoulos S."/>
            <person name="Stone C."/>
            <person name="Strader C."/>
            <person name="Tesfaye S."/>
            <person name="Thomson T."/>
            <person name="Thoulutsang Y."/>
            <person name="Thoulutsang D."/>
            <person name="Topham K."/>
            <person name="Topping I."/>
            <person name="Tsamla T."/>
            <person name="Vassiliev H."/>
            <person name="Vo A."/>
            <person name="Wangchuk T."/>
            <person name="Wangdi T."/>
            <person name="Weiand M."/>
            <person name="Wilkinson J."/>
            <person name="Wilson A."/>
            <person name="Yadav S."/>
            <person name="Young G."/>
            <person name="Yu Q."/>
            <person name="Zembek L."/>
            <person name="Zhong D."/>
            <person name="Zimmer A."/>
            <person name="Zwirko Z."/>
            <person name="Jaffe D.B."/>
            <person name="Alvarez P."/>
            <person name="Brockman W."/>
            <person name="Butler J."/>
            <person name="Chin C."/>
            <person name="Gnerre S."/>
            <person name="MacCallum I."/>
            <person name="Graves J.A."/>
            <person name="Ponting C.P."/>
            <person name="Breen M."/>
            <person name="Samollow P.B."/>
            <person name="Lander E.S."/>
            <person name="Lindblad-Toh K."/>
        </authorList>
    </citation>
    <scope>NUCLEOTIDE SEQUENCE [LARGE SCALE GENOMIC DNA]</scope>
</reference>
<feature type="site" description="Essential for stabilizing binding to COTL1" evidence="12">
    <location>
        <position position="103"/>
    </location>
</feature>
<keyword evidence="9" id="KW-0443">Lipid metabolism</keyword>
<evidence type="ECO:0000256" key="8">
    <source>
        <dbReference type="ARBA" id="ARBA00023004"/>
    </source>
</evidence>
<feature type="domain" description="Lipoxygenase" evidence="15">
    <location>
        <begin position="118"/>
        <end position="666"/>
    </location>
</feature>
<evidence type="ECO:0000256" key="11">
    <source>
        <dbReference type="PIRSR" id="PIRSR601885-2"/>
    </source>
</evidence>
<dbReference type="PROSITE" id="PS00081">
    <property type="entry name" value="LIPOXYGENASE_2"/>
    <property type="match status" value="1"/>
</dbReference>
<feature type="binding site" evidence="10">
    <location>
        <position position="666"/>
    </location>
    <ligand>
        <name>Fe cation</name>
        <dbReference type="ChEBI" id="CHEBI:24875"/>
        <note>catalytic</note>
    </ligand>
</feature>
<evidence type="ECO:0000256" key="13">
    <source>
        <dbReference type="PROSITE-ProRule" id="PRU00152"/>
    </source>
</evidence>
<dbReference type="SUPFAM" id="SSF49723">
    <property type="entry name" value="Lipase/lipooxygenase domain (PLAT/LH2 domain)"/>
    <property type="match status" value="1"/>
</dbReference>
<dbReference type="FunCoup" id="A0A5F8GHT3">
    <property type="interactions" value="46"/>
</dbReference>
<dbReference type="STRING" id="13616.ENSMODP00000047188"/>
<dbReference type="Gene3D" id="3.10.450.60">
    <property type="match status" value="1"/>
</dbReference>
<dbReference type="InterPro" id="IPR000907">
    <property type="entry name" value="LipOase"/>
</dbReference>
<evidence type="ECO:0000256" key="1">
    <source>
        <dbReference type="ARBA" id="ARBA00004496"/>
    </source>
</evidence>
<feature type="binding site" evidence="10">
    <location>
        <position position="369"/>
    </location>
    <ligand>
        <name>Fe cation</name>
        <dbReference type="ChEBI" id="CHEBI:24875"/>
        <note>catalytic</note>
    </ligand>
</feature>
<dbReference type="PRINTS" id="PR00087">
    <property type="entry name" value="LIPOXYGENASE"/>
</dbReference>
<evidence type="ECO:0000313" key="17">
    <source>
        <dbReference type="Proteomes" id="UP000002280"/>
    </source>
</evidence>
<reference evidence="16" key="2">
    <citation type="submission" date="2025-08" db="UniProtKB">
        <authorList>
            <consortium name="Ensembl"/>
        </authorList>
    </citation>
    <scope>IDENTIFICATION</scope>
</reference>
<evidence type="ECO:0000256" key="6">
    <source>
        <dbReference type="ARBA" id="ARBA00022964"/>
    </source>
</evidence>
<keyword evidence="17" id="KW-1185">Reference proteome</keyword>
<keyword evidence="5 10" id="KW-0479">Metal-binding</keyword>
<organism evidence="16 17">
    <name type="scientific">Monodelphis domestica</name>
    <name type="common">Gray short-tailed opossum</name>
    <dbReference type="NCBI Taxonomy" id="13616"/>
    <lineage>
        <taxon>Eukaryota</taxon>
        <taxon>Metazoa</taxon>
        <taxon>Chordata</taxon>
        <taxon>Craniata</taxon>
        <taxon>Vertebrata</taxon>
        <taxon>Euteleostomi</taxon>
        <taxon>Mammalia</taxon>
        <taxon>Metatheria</taxon>
        <taxon>Didelphimorphia</taxon>
        <taxon>Didelphidae</taxon>
        <taxon>Monodelphis</taxon>
    </lineage>
</organism>
<evidence type="ECO:0000313" key="16">
    <source>
        <dbReference type="Ensembl" id="ENSMODP00000047188.1"/>
    </source>
</evidence>
<dbReference type="Ensembl" id="ENSMODT00000053630.1">
    <property type="protein sequence ID" value="ENSMODP00000047188.1"/>
    <property type="gene ID" value="ENSMODG00000037675.1"/>
</dbReference>
<comment type="subcellular location">
    <subcellularLocation>
        <location evidence="1">Cytoplasm</location>
    </subcellularLocation>
</comment>
<comment type="similarity">
    <text evidence="3">Belongs to the lipoxygenase family.</text>
</comment>
<dbReference type="GO" id="GO:0005829">
    <property type="term" value="C:cytosol"/>
    <property type="evidence" value="ECO:0000318"/>
    <property type="project" value="GO_Central"/>
</dbReference>
<comment type="pathway">
    <text evidence="2">Lipid metabolism.</text>
</comment>
<dbReference type="SUPFAM" id="SSF48484">
    <property type="entry name" value="Lipoxigenase"/>
    <property type="match status" value="1"/>
</dbReference>
<keyword evidence="11" id="KW-0106">Calcium</keyword>
<dbReference type="SMART" id="SM00308">
    <property type="entry name" value="LH2"/>
    <property type="match status" value="1"/>
</dbReference>
<dbReference type="GO" id="GO:0004052">
    <property type="term" value="F:arachidonate 12(S)-lipoxygenase activity"/>
    <property type="evidence" value="ECO:0000318"/>
    <property type="project" value="GO_Central"/>
</dbReference>
<comment type="caution">
    <text evidence="13">Lacks conserved residue(s) required for the propagation of feature annotation.</text>
</comment>
<evidence type="ECO:0000256" key="10">
    <source>
        <dbReference type="PIRSR" id="PIRSR601885-1"/>
    </source>
</evidence>
<dbReference type="InterPro" id="IPR001885">
    <property type="entry name" value="LipOase_mml"/>
</dbReference>
<evidence type="ECO:0000259" key="14">
    <source>
        <dbReference type="PROSITE" id="PS50095"/>
    </source>
</evidence>
<evidence type="ECO:0000256" key="5">
    <source>
        <dbReference type="ARBA" id="ARBA00022723"/>
    </source>
</evidence>
<dbReference type="Gene3D" id="1.20.245.10">
    <property type="entry name" value="Lipoxygenase-1, Domain 5"/>
    <property type="match status" value="2"/>
</dbReference>
<dbReference type="Proteomes" id="UP000002280">
    <property type="component" value="Chromosome 2"/>
</dbReference>
<feature type="binding site" evidence="10">
    <location>
        <position position="544"/>
    </location>
    <ligand>
        <name>Fe cation</name>
        <dbReference type="ChEBI" id="CHEBI:24875"/>
        <note>catalytic</note>
    </ligand>
</feature>